<keyword evidence="1" id="KW-0805">Transcription regulation</keyword>
<evidence type="ECO:0000259" key="5">
    <source>
        <dbReference type="Pfam" id="PF13404"/>
    </source>
</evidence>
<dbReference type="InterPro" id="IPR019887">
    <property type="entry name" value="Tscrpt_reg_AsnC/Lrp_C"/>
</dbReference>
<keyword evidence="2" id="KW-0238">DNA-binding</keyword>
<reference evidence="6 7" key="1">
    <citation type="submission" date="2021-01" db="EMBL/GenBank/DDBJ databases">
        <title>Whole genome shotgun sequence of Actinoplanes deccanensis NBRC 13994.</title>
        <authorList>
            <person name="Komaki H."/>
            <person name="Tamura T."/>
        </authorList>
    </citation>
    <scope>NUCLEOTIDE SEQUENCE [LARGE SCALE GENOMIC DNA]</scope>
    <source>
        <strain evidence="6 7">NBRC 13994</strain>
    </source>
</reference>
<dbReference type="InterPro" id="IPR011008">
    <property type="entry name" value="Dimeric_a/b-barrel"/>
</dbReference>
<evidence type="ECO:0000256" key="1">
    <source>
        <dbReference type="ARBA" id="ARBA00023015"/>
    </source>
</evidence>
<dbReference type="InterPro" id="IPR036388">
    <property type="entry name" value="WH-like_DNA-bd_sf"/>
</dbReference>
<dbReference type="RefSeq" id="WP_203760971.1">
    <property type="nucleotide sequence ID" value="NZ_BAAABO010000006.1"/>
</dbReference>
<keyword evidence="3" id="KW-0804">Transcription</keyword>
<dbReference type="SMART" id="SM00344">
    <property type="entry name" value="HTH_ASNC"/>
    <property type="match status" value="1"/>
</dbReference>
<dbReference type="Pfam" id="PF13404">
    <property type="entry name" value="HTH_AsnC-type"/>
    <property type="match status" value="1"/>
</dbReference>
<dbReference type="Gene3D" id="3.30.70.920">
    <property type="match status" value="1"/>
</dbReference>
<gene>
    <name evidence="6" type="ORF">Ade02nite_16780</name>
</gene>
<keyword evidence="7" id="KW-1185">Reference proteome</keyword>
<feature type="domain" description="HTH asnC-type" evidence="5">
    <location>
        <begin position="9"/>
        <end position="49"/>
    </location>
</feature>
<proteinExistence type="predicted"/>
<dbReference type="InterPro" id="IPR036390">
    <property type="entry name" value="WH_DNA-bd_sf"/>
</dbReference>
<evidence type="ECO:0000313" key="7">
    <source>
        <dbReference type="Proteomes" id="UP000609879"/>
    </source>
</evidence>
<feature type="domain" description="Transcription regulator AsnC/Lrp ligand binding" evidence="4">
    <location>
        <begin position="83"/>
        <end position="144"/>
    </location>
</feature>
<dbReference type="Pfam" id="PF01037">
    <property type="entry name" value="AsnC_trans_reg"/>
    <property type="match status" value="1"/>
</dbReference>
<organism evidence="6 7">
    <name type="scientific">Paractinoplanes deccanensis</name>
    <dbReference type="NCBI Taxonomy" id="113561"/>
    <lineage>
        <taxon>Bacteria</taxon>
        <taxon>Bacillati</taxon>
        <taxon>Actinomycetota</taxon>
        <taxon>Actinomycetes</taxon>
        <taxon>Micromonosporales</taxon>
        <taxon>Micromonosporaceae</taxon>
        <taxon>Paractinoplanes</taxon>
    </lineage>
</organism>
<dbReference type="Proteomes" id="UP000609879">
    <property type="component" value="Unassembled WGS sequence"/>
</dbReference>
<dbReference type="SUPFAM" id="SSF54909">
    <property type="entry name" value="Dimeric alpha+beta barrel"/>
    <property type="match status" value="1"/>
</dbReference>
<sequence>MPSDNPYQLDPLDARILLALDADPDAGVLALARTLGISRNTIGARMRRMAEARALTAPTTRVRPEALDHPLIAFVAMTLRQPARARAFEALRDIPNVLEIHATTGDFDIIVRIAARDTDDLYDVTNRLLEIDGVERTNTMISMRCETAYRTRPLIRRLARAFAEPARRTGQRAIARS</sequence>
<dbReference type="InterPro" id="IPR019888">
    <property type="entry name" value="Tscrpt_reg_AsnC-like"/>
</dbReference>
<dbReference type="PANTHER" id="PTHR30154:SF34">
    <property type="entry name" value="TRANSCRIPTIONAL REGULATOR AZLB"/>
    <property type="match status" value="1"/>
</dbReference>
<dbReference type="SUPFAM" id="SSF46785">
    <property type="entry name" value="Winged helix' DNA-binding domain"/>
    <property type="match status" value="1"/>
</dbReference>
<dbReference type="EMBL" id="BOMI01000026">
    <property type="protein sequence ID" value="GID73037.1"/>
    <property type="molecule type" value="Genomic_DNA"/>
</dbReference>
<name>A0ABQ3XZ76_9ACTN</name>
<dbReference type="Gene3D" id="1.10.10.10">
    <property type="entry name" value="Winged helix-like DNA-binding domain superfamily/Winged helix DNA-binding domain"/>
    <property type="match status" value="1"/>
</dbReference>
<evidence type="ECO:0000256" key="2">
    <source>
        <dbReference type="ARBA" id="ARBA00023125"/>
    </source>
</evidence>
<evidence type="ECO:0000313" key="6">
    <source>
        <dbReference type="EMBL" id="GID73037.1"/>
    </source>
</evidence>
<accession>A0ABQ3XZ76</accession>
<evidence type="ECO:0000256" key="3">
    <source>
        <dbReference type="ARBA" id="ARBA00023163"/>
    </source>
</evidence>
<protein>
    <submittedName>
        <fullName evidence="6">AsnC family transcriptional regulator</fullName>
    </submittedName>
</protein>
<dbReference type="InterPro" id="IPR000485">
    <property type="entry name" value="AsnC-type_HTH_dom"/>
</dbReference>
<evidence type="ECO:0000259" key="4">
    <source>
        <dbReference type="Pfam" id="PF01037"/>
    </source>
</evidence>
<dbReference type="PANTHER" id="PTHR30154">
    <property type="entry name" value="LEUCINE-RESPONSIVE REGULATORY PROTEIN"/>
    <property type="match status" value="1"/>
</dbReference>
<comment type="caution">
    <text evidence="6">The sequence shown here is derived from an EMBL/GenBank/DDBJ whole genome shotgun (WGS) entry which is preliminary data.</text>
</comment>